<protein>
    <submittedName>
        <fullName evidence="3">PACE efflux transporter</fullName>
    </submittedName>
</protein>
<feature type="domain" description="Chlorhexidine efflux transporter" evidence="2">
    <location>
        <begin position="3"/>
        <end position="65"/>
    </location>
</feature>
<gene>
    <name evidence="3" type="ORF">I8608_002806</name>
</gene>
<name>A0AAN5MIR9_MORMO</name>
<proteinExistence type="predicted"/>
<evidence type="ECO:0000313" key="4">
    <source>
        <dbReference type="Proteomes" id="UP000865968"/>
    </source>
</evidence>
<organism evidence="3 4">
    <name type="scientific">Morganella morganii</name>
    <name type="common">Proteus morganii</name>
    <dbReference type="NCBI Taxonomy" id="582"/>
    <lineage>
        <taxon>Bacteria</taxon>
        <taxon>Pseudomonadati</taxon>
        <taxon>Pseudomonadota</taxon>
        <taxon>Gammaproteobacteria</taxon>
        <taxon>Enterobacterales</taxon>
        <taxon>Morganellaceae</taxon>
        <taxon>Morganella</taxon>
    </lineage>
</organism>
<keyword evidence="1" id="KW-1133">Transmembrane helix</keyword>
<dbReference type="AlphaFoldDB" id="A0AAN5MIR9"/>
<dbReference type="Pfam" id="PF05232">
    <property type="entry name" value="BTP"/>
    <property type="match status" value="2"/>
</dbReference>
<dbReference type="EMBL" id="DACSWI010000008">
    <property type="protein sequence ID" value="HAT3809927.1"/>
    <property type="molecule type" value="Genomic_DNA"/>
</dbReference>
<reference evidence="3" key="1">
    <citation type="journal article" date="2018" name="Genome Biol.">
        <title>SKESA: strategic k-mer extension for scrupulous assemblies.</title>
        <authorList>
            <person name="Souvorov A."/>
            <person name="Agarwala R."/>
            <person name="Lipman D.J."/>
        </authorList>
    </citation>
    <scope>NUCLEOTIDE SEQUENCE</scope>
    <source>
        <strain evidence="3">Morganella morganii ARLG-3209</strain>
    </source>
</reference>
<dbReference type="InterPro" id="IPR058208">
    <property type="entry name" value="PACE"/>
</dbReference>
<dbReference type="InterPro" id="IPR007896">
    <property type="entry name" value="BTP_bacteria"/>
</dbReference>
<reference evidence="3" key="2">
    <citation type="submission" date="2020-10" db="EMBL/GenBank/DDBJ databases">
        <authorList>
            <consortium name="NCBI Pathogen Detection Project"/>
        </authorList>
    </citation>
    <scope>NUCLEOTIDE SEQUENCE</scope>
    <source>
        <strain evidence="3">Morganella morganii ARLG-3209</strain>
    </source>
</reference>
<feature type="transmembrane region" description="Helical" evidence="1">
    <location>
        <begin position="7"/>
        <end position="28"/>
    </location>
</feature>
<dbReference type="RefSeq" id="WP_349466877.1">
    <property type="nucleotide sequence ID" value="NZ_JBEEWI010000007.1"/>
</dbReference>
<sequence>MQGLKRKLVFITTYEIIGWIISSLGLALLSGNSAGVTGPLALVITTIAVSWNFIFNTLFEFWESRQASRIRTFRRRLVHAVLFQLTLVIFLIPLIAWWLSVSLIQAFLLDFALIIFIPIYTFFFNWAFDKLFGVPASALPREETATHQ</sequence>
<evidence type="ECO:0000256" key="1">
    <source>
        <dbReference type="SAM" id="Phobius"/>
    </source>
</evidence>
<comment type="caution">
    <text evidence="3">The sequence shown here is derived from an EMBL/GenBank/DDBJ whole genome shotgun (WGS) entry which is preliminary data.</text>
</comment>
<evidence type="ECO:0000313" key="3">
    <source>
        <dbReference type="EMBL" id="HAT3809927.1"/>
    </source>
</evidence>
<feature type="transmembrane region" description="Helical" evidence="1">
    <location>
        <begin position="106"/>
        <end position="128"/>
    </location>
</feature>
<evidence type="ECO:0000259" key="2">
    <source>
        <dbReference type="Pfam" id="PF05232"/>
    </source>
</evidence>
<keyword evidence="1" id="KW-0812">Transmembrane</keyword>
<dbReference type="Proteomes" id="UP000865968">
    <property type="component" value="Unassembled WGS sequence"/>
</dbReference>
<dbReference type="NCBIfam" id="NF033664">
    <property type="entry name" value="PACE_transport"/>
    <property type="match status" value="1"/>
</dbReference>
<accession>A0AAN5MIR9</accession>
<feature type="domain" description="Chlorhexidine efflux transporter" evidence="2">
    <location>
        <begin position="71"/>
        <end position="133"/>
    </location>
</feature>
<keyword evidence="1" id="KW-0472">Membrane</keyword>
<feature type="transmembrane region" description="Helical" evidence="1">
    <location>
        <begin position="40"/>
        <end position="59"/>
    </location>
</feature>
<feature type="transmembrane region" description="Helical" evidence="1">
    <location>
        <begin position="80"/>
        <end position="100"/>
    </location>
</feature>